<name>A0A8J8BBI3_9ACTN</name>
<dbReference type="InterPro" id="IPR008965">
    <property type="entry name" value="CBM2/CBM3_carb-bd_dom_sf"/>
</dbReference>
<feature type="signal peptide" evidence="2">
    <location>
        <begin position="1"/>
        <end position="24"/>
    </location>
</feature>
<dbReference type="SMART" id="SM00637">
    <property type="entry name" value="CBD_II"/>
    <property type="match status" value="2"/>
</dbReference>
<comment type="caution">
    <text evidence="4">The sequence shown here is derived from an EMBL/GenBank/DDBJ whole genome shotgun (WGS) entry which is preliminary data.</text>
</comment>
<organism evidence="4 5">
    <name type="scientific">Actinocrinis puniceicyclus</name>
    <dbReference type="NCBI Taxonomy" id="977794"/>
    <lineage>
        <taxon>Bacteria</taxon>
        <taxon>Bacillati</taxon>
        <taxon>Actinomycetota</taxon>
        <taxon>Actinomycetes</taxon>
        <taxon>Catenulisporales</taxon>
        <taxon>Actinospicaceae</taxon>
        <taxon>Actinocrinis</taxon>
    </lineage>
</organism>
<dbReference type="Proteomes" id="UP000677913">
    <property type="component" value="Unassembled WGS sequence"/>
</dbReference>
<dbReference type="GO" id="GO:0030247">
    <property type="term" value="F:polysaccharide binding"/>
    <property type="evidence" value="ECO:0007669"/>
    <property type="project" value="UniProtKB-UniRule"/>
</dbReference>
<gene>
    <name evidence="4" type="ORF">KGA66_08885</name>
</gene>
<proteinExistence type="predicted"/>
<reference evidence="4" key="1">
    <citation type="submission" date="2021-04" db="EMBL/GenBank/DDBJ databases">
        <title>Genome based classification of Actinospica acidithermotolerans sp. nov., an actinobacterium isolated from an Indonesian hot spring.</title>
        <authorList>
            <person name="Kusuma A.B."/>
            <person name="Putra K.E."/>
            <person name="Nafisah S."/>
            <person name="Loh J."/>
            <person name="Nouioui I."/>
            <person name="Goodfellow M."/>
        </authorList>
    </citation>
    <scope>NUCLEOTIDE SEQUENCE</scope>
    <source>
        <strain evidence="4">DSM 45618</strain>
    </source>
</reference>
<dbReference type="Gene3D" id="3.20.20.80">
    <property type="entry name" value="Glycosidases"/>
    <property type="match status" value="1"/>
</dbReference>
<feature type="region of interest" description="Disordered" evidence="1">
    <location>
        <begin position="563"/>
        <end position="608"/>
    </location>
</feature>
<evidence type="ECO:0000259" key="3">
    <source>
        <dbReference type="PROSITE" id="PS51173"/>
    </source>
</evidence>
<dbReference type="Pfam" id="PF00553">
    <property type="entry name" value="CBM_2"/>
    <property type="match status" value="2"/>
</dbReference>
<dbReference type="EMBL" id="JAGSXH010000021">
    <property type="protein sequence ID" value="MBS2963158.1"/>
    <property type="molecule type" value="Genomic_DNA"/>
</dbReference>
<feature type="domain" description="CBM2" evidence="3">
    <location>
        <begin position="34"/>
        <end position="146"/>
    </location>
</feature>
<dbReference type="InterPro" id="IPR001919">
    <property type="entry name" value="CBD2"/>
</dbReference>
<dbReference type="SUPFAM" id="SSF51445">
    <property type="entry name" value="(Trans)glycosidases"/>
    <property type="match status" value="1"/>
</dbReference>
<protein>
    <submittedName>
        <fullName evidence="4">Cellulose binding domain-containing protein</fullName>
    </submittedName>
</protein>
<dbReference type="AlphaFoldDB" id="A0A8J8BBI3"/>
<dbReference type="PANTHER" id="PTHR43576:SF3">
    <property type="entry name" value="ALPHA-L-ARABINOFURANOSIDASE C"/>
    <property type="match status" value="1"/>
</dbReference>
<dbReference type="InterPro" id="IPR012291">
    <property type="entry name" value="CBM2_carb-bd_dom_sf"/>
</dbReference>
<dbReference type="GO" id="GO:0004553">
    <property type="term" value="F:hydrolase activity, hydrolyzing O-glycosyl compounds"/>
    <property type="evidence" value="ECO:0007669"/>
    <property type="project" value="InterPro"/>
</dbReference>
<accession>A0A8J8BBI3</accession>
<sequence>MGIRNRRWSSGAAALALTAGATLAAVTVGAASAPADTGAACSAAYSIGWQTPSDSPPDFGVTVTVTNNSTYPISTWAVSWNFTAGQAIIAGSPYSATVVQNGTTVTATPGGSYNATLAPGASTTWGFHATFNGTGNPVPAVTCSGPSQGSSSAVLSGSLTPLGVNTASWDTNFVDPAISTDLNAAHTGLIRYPGGSWADEYLWQTNTAKGQTQPVDFAQYSSQVDSISGGQKFVTVNYGSDTAASAGAWAKQAATTPGQNVALWEIANENYGSWETDNHTGAHTAASYASNGLAYMQAIKAADPKAQICYDYGMDGGLAPGSGVDNWQSWNSTILQADAADIDCADVHWYPINGVPTESVQSIMELVDNIPAAAAEVKSTLSAYDPKAYFVVGETNMSQTANEWNEEPVGALFAAANALEWLSFGAQSVDWWDVHNYGSQTADFGMFSSATTGEPAMDTPYAPYYGYQLASKLAVSGAKVSTLNVATPNIYGYSSSRPGGSYAVLLANADPSNAYTVSTSSLGITSLSETEYAYSAAKPTIATSTFSGTSLTIPAESVVVLTDGSGSSPSASPSASPSHSSSPSASPSASPSSSPSSSPSASASGGSGGCTATWSVTNSWGGGFQLGFTVTASGTKAVSGWNVGYSWPGSQTVSQIWNATETQSGAAVTATNLSYNGALSPGGSTTFGLIGTGSTPSTLPNLSCTAH</sequence>
<feature type="domain" description="CBM2" evidence="3">
    <location>
        <begin position="603"/>
        <end position="707"/>
    </location>
</feature>
<feature type="chain" id="PRO_5038657563" evidence="2">
    <location>
        <begin position="25"/>
        <end position="707"/>
    </location>
</feature>
<dbReference type="SUPFAM" id="SSF49384">
    <property type="entry name" value="Carbohydrate-binding domain"/>
    <property type="match status" value="2"/>
</dbReference>
<dbReference type="PANTHER" id="PTHR43576">
    <property type="entry name" value="ALPHA-L-ARABINOFURANOSIDASE C-RELATED"/>
    <property type="match status" value="1"/>
</dbReference>
<dbReference type="Gene3D" id="2.60.40.290">
    <property type="match status" value="2"/>
</dbReference>
<keyword evidence="2" id="KW-0732">Signal</keyword>
<evidence type="ECO:0000256" key="1">
    <source>
        <dbReference type="SAM" id="MobiDB-lite"/>
    </source>
</evidence>
<dbReference type="RefSeq" id="WP_211466585.1">
    <property type="nucleotide sequence ID" value="NZ_JAGSXH010000021.1"/>
</dbReference>
<dbReference type="PROSITE" id="PS51173">
    <property type="entry name" value="CBM2"/>
    <property type="match status" value="2"/>
</dbReference>
<dbReference type="InterPro" id="IPR017853">
    <property type="entry name" value="GH"/>
</dbReference>
<evidence type="ECO:0000256" key="2">
    <source>
        <dbReference type="SAM" id="SignalP"/>
    </source>
</evidence>
<evidence type="ECO:0000313" key="4">
    <source>
        <dbReference type="EMBL" id="MBS2963158.1"/>
    </source>
</evidence>
<dbReference type="GO" id="GO:0000272">
    <property type="term" value="P:polysaccharide catabolic process"/>
    <property type="evidence" value="ECO:0007669"/>
    <property type="project" value="TreeGrafter"/>
</dbReference>
<keyword evidence="5" id="KW-1185">Reference proteome</keyword>
<evidence type="ECO:0000313" key="5">
    <source>
        <dbReference type="Proteomes" id="UP000677913"/>
    </source>
</evidence>
<feature type="compositionally biased region" description="Low complexity" evidence="1">
    <location>
        <begin position="564"/>
        <end position="604"/>
    </location>
</feature>